<dbReference type="InterPro" id="IPR036412">
    <property type="entry name" value="HAD-like_sf"/>
</dbReference>
<dbReference type="SFLD" id="SFLDS00003">
    <property type="entry name" value="Haloacid_Dehalogenase"/>
    <property type="match status" value="1"/>
</dbReference>
<dbReference type="SUPFAM" id="SSF56784">
    <property type="entry name" value="HAD-like"/>
    <property type="match status" value="1"/>
</dbReference>
<dbReference type="Proteomes" id="UP001596142">
    <property type="component" value="Unassembled WGS sequence"/>
</dbReference>
<dbReference type="Pfam" id="PF13419">
    <property type="entry name" value="HAD_2"/>
    <property type="match status" value="1"/>
</dbReference>
<dbReference type="EC" id="3.-.-.-" evidence="3"/>
<evidence type="ECO:0000313" key="3">
    <source>
        <dbReference type="EMBL" id="MFC5712843.1"/>
    </source>
</evidence>
<evidence type="ECO:0000256" key="1">
    <source>
        <dbReference type="ARBA" id="ARBA00022801"/>
    </source>
</evidence>
<dbReference type="SFLD" id="SFLDG01129">
    <property type="entry name" value="C1.5:_HAD__Beta-PGM__Phosphata"/>
    <property type="match status" value="1"/>
</dbReference>
<dbReference type="PANTHER" id="PTHR43434:SF1">
    <property type="entry name" value="PHOSPHOGLYCOLATE PHOSPHATASE"/>
    <property type="match status" value="1"/>
</dbReference>
<sequence>MKGVLLVYKGVMFDMDNTLLSSTIDFKRMRKDCFQVVTKYYEEGSTLFSPDTAAPAEMIEWGKKQGNKTGNHAMVEEMLACVEECEKEGMKEAALEPGAKEVLSYLLTKKYHVVVVTNNATASAEYALKRTGVDHLFKDIIGRDKMKALKPSSDSVMSVLKKNPAIPAKGWLMVGDSWIDGKAANGADVPFILYKGQREEIREKGVKLLSHIQHLNELYKIC</sequence>
<evidence type="ECO:0000256" key="2">
    <source>
        <dbReference type="ARBA" id="ARBA00022842"/>
    </source>
</evidence>
<dbReference type="NCBIfam" id="TIGR01549">
    <property type="entry name" value="HAD-SF-IA-v1"/>
    <property type="match status" value="1"/>
</dbReference>
<reference evidence="4" key="1">
    <citation type="journal article" date="2019" name="Int. J. Syst. Evol. Microbiol.">
        <title>The Global Catalogue of Microorganisms (GCM) 10K type strain sequencing project: providing services to taxonomists for standard genome sequencing and annotation.</title>
        <authorList>
            <consortium name="The Broad Institute Genomics Platform"/>
            <consortium name="The Broad Institute Genome Sequencing Center for Infectious Disease"/>
            <person name="Wu L."/>
            <person name="Ma J."/>
        </authorList>
    </citation>
    <scope>NUCLEOTIDE SEQUENCE [LARGE SCALE GENOMIC DNA]</scope>
    <source>
        <strain evidence="4">CECT 7184</strain>
    </source>
</reference>
<dbReference type="Gene3D" id="1.10.150.240">
    <property type="entry name" value="Putative phosphatase, domain 2"/>
    <property type="match status" value="1"/>
</dbReference>
<dbReference type="GO" id="GO:0016787">
    <property type="term" value="F:hydrolase activity"/>
    <property type="evidence" value="ECO:0007669"/>
    <property type="project" value="UniProtKB-KW"/>
</dbReference>
<dbReference type="InterPro" id="IPR050155">
    <property type="entry name" value="HAD-like_hydrolase_sf"/>
</dbReference>
<dbReference type="PANTHER" id="PTHR43434">
    <property type="entry name" value="PHOSPHOGLYCOLATE PHOSPHATASE"/>
    <property type="match status" value="1"/>
</dbReference>
<protein>
    <submittedName>
        <fullName evidence="3">HAD family hydrolase</fullName>
        <ecNumber evidence="3">3.-.-.-</ecNumber>
    </submittedName>
</protein>
<organism evidence="3 4">
    <name type="scientific">Thalassorhabdus alkalitolerans</name>
    <dbReference type="NCBI Taxonomy" id="2282697"/>
    <lineage>
        <taxon>Bacteria</taxon>
        <taxon>Bacillati</taxon>
        <taxon>Bacillota</taxon>
        <taxon>Bacilli</taxon>
        <taxon>Bacillales</taxon>
        <taxon>Bacillaceae</taxon>
        <taxon>Thalassorhabdus</taxon>
    </lineage>
</organism>
<dbReference type="Gene3D" id="3.40.50.1000">
    <property type="entry name" value="HAD superfamily/HAD-like"/>
    <property type="match status" value="1"/>
</dbReference>
<dbReference type="InterPro" id="IPR041492">
    <property type="entry name" value="HAD_2"/>
</dbReference>
<keyword evidence="1 3" id="KW-0378">Hydrolase</keyword>
<evidence type="ECO:0000313" key="4">
    <source>
        <dbReference type="Proteomes" id="UP001596142"/>
    </source>
</evidence>
<name>A0ABW0YQN2_9BACI</name>
<keyword evidence="4" id="KW-1185">Reference proteome</keyword>
<proteinExistence type="predicted"/>
<accession>A0ABW0YQN2</accession>
<dbReference type="InterPro" id="IPR023214">
    <property type="entry name" value="HAD_sf"/>
</dbReference>
<gene>
    <name evidence="3" type="ORF">ACFPU1_08625</name>
</gene>
<keyword evidence="2" id="KW-0460">Magnesium</keyword>
<dbReference type="RefSeq" id="WP_385940124.1">
    <property type="nucleotide sequence ID" value="NZ_JBHSOZ010000003.1"/>
</dbReference>
<comment type="caution">
    <text evidence="3">The sequence shown here is derived from an EMBL/GenBank/DDBJ whole genome shotgun (WGS) entry which is preliminary data.</text>
</comment>
<dbReference type="EMBL" id="JBHSOZ010000003">
    <property type="protein sequence ID" value="MFC5712843.1"/>
    <property type="molecule type" value="Genomic_DNA"/>
</dbReference>
<dbReference type="InterPro" id="IPR023198">
    <property type="entry name" value="PGP-like_dom2"/>
</dbReference>
<dbReference type="InterPro" id="IPR006439">
    <property type="entry name" value="HAD-SF_hydro_IA"/>
</dbReference>